<sequence>MMRVSAALLILCLPDCVAWEVMGPRSVWGHIGGWLTVRCQYKPAWEPYVKCRGEDWESCQMMVKSSGPEATNGRVSIRDNRGNHNIEVTMVNLEAGDTDTYWCGIERARLDLGYPVRVIVFPGKSWWWVGGSVWVGACL</sequence>
<evidence type="ECO:0000256" key="2">
    <source>
        <dbReference type="ARBA" id="ARBA00022475"/>
    </source>
</evidence>
<dbReference type="Ensembl" id="ENSOANT00000055201.1">
    <property type="protein sequence ID" value="ENSOANP00000051734.1"/>
    <property type="gene ID" value="ENSOANG00000042113.1"/>
</dbReference>
<evidence type="ECO:0000256" key="12">
    <source>
        <dbReference type="SAM" id="SignalP"/>
    </source>
</evidence>
<dbReference type="GO" id="GO:0005886">
    <property type="term" value="C:plasma membrane"/>
    <property type="evidence" value="ECO:0000318"/>
    <property type="project" value="GO_Central"/>
</dbReference>
<name>A0A6I8PIK8_ORNAN</name>
<organism evidence="14 15">
    <name type="scientific">Ornithorhynchus anatinus</name>
    <name type="common">Duckbill platypus</name>
    <dbReference type="NCBI Taxonomy" id="9258"/>
    <lineage>
        <taxon>Eukaryota</taxon>
        <taxon>Metazoa</taxon>
        <taxon>Chordata</taxon>
        <taxon>Craniata</taxon>
        <taxon>Vertebrata</taxon>
        <taxon>Euteleostomi</taxon>
        <taxon>Mammalia</taxon>
        <taxon>Monotremata</taxon>
        <taxon>Ornithorhynchidae</taxon>
        <taxon>Ornithorhynchus</taxon>
    </lineage>
</organism>
<protein>
    <recommendedName>
        <fullName evidence="13">Immunoglobulin V-set domain-containing protein</fullName>
    </recommendedName>
</protein>
<comment type="subcellular location">
    <subcellularLocation>
        <location evidence="1">Cell membrane</location>
        <topology evidence="1">Single-pass type I membrane protein</topology>
    </subcellularLocation>
</comment>
<dbReference type="PANTHER" id="PTHR11860">
    <property type="entry name" value="POLYMERIC-IMMUNOGLOBULIN RECEPTOR"/>
    <property type="match status" value="1"/>
</dbReference>
<keyword evidence="10" id="KW-0393">Immunoglobulin domain</keyword>
<evidence type="ECO:0000256" key="9">
    <source>
        <dbReference type="ARBA" id="ARBA00023170"/>
    </source>
</evidence>
<dbReference type="InParanoid" id="A0A6I8PIK8"/>
<keyword evidence="4 12" id="KW-0732">Signal</keyword>
<evidence type="ECO:0000256" key="4">
    <source>
        <dbReference type="ARBA" id="ARBA00022729"/>
    </source>
</evidence>
<dbReference type="PANTHER" id="PTHR11860:SF101">
    <property type="entry name" value="CMRF35-LIKE MOLECULE 1"/>
    <property type="match status" value="1"/>
</dbReference>
<feature type="domain" description="Immunoglobulin V-set" evidence="13">
    <location>
        <begin position="23"/>
        <end position="118"/>
    </location>
</feature>
<accession>A0A6I8PIK8</accession>
<reference evidence="14 15" key="1">
    <citation type="journal article" date="2008" name="Nature">
        <title>Genome analysis of the platypus reveals unique signatures of evolution.</title>
        <authorList>
            <person name="Warren W.C."/>
            <person name="Hillier L.W."/>
            <person name="Marshall Graves J.A."/>
            <person name="Birney E."/>
            <person name="Ponting C.P."/>
            <person name="Grutzner F."/>
            <person name="Belov K."/>
            <person name="Miller W."/>
            <person name="Clarke L."/>
            <person name="Chinwalla A.T."/>
            <person name="Yang S.P."/>
            <person name="Heger A."/>
            <person name="Locke D.P."/>
            <person name="Miethke P."/>
            <person name="Waters P.D."/>
            <person name="Veyrunes F."/>
            <person name="Fulton L."/>
            <person name="Fulton B."/>
            <person name="Graves T."/>
            <person name="Wallis J."/>
            <person name="Puente X.S."/>
            <person name="Lopez-Otin C."/>
            <person name="Ordonez G.R."/>
            <person name="Eichler E.E."/>
            <person name="Chen L."/>
            <person name="Cheng Z."/>
            <person name="Deakin J.E."/>
            <person name="Alsop A."/>
            <person name="Thompson K."/>
            <person name="Kirby P."/>
            <person name="Papenfuss A.T."/>
            <person name="Wakefield M.J."/>
            <person name="Olender T."/>
            <person name="Lancet D."/>
            <person name="Huttley G.A."/>
            <person name="Smit A.F."/>
            <person name="Pask A."/>
            <person name="Temple-Smith P."/>
            <person name="Batzer M.A."/>
            <person name="Walker J.A."/>
            <person name="Konkel M.K."/>
            <person name="Harris R.S."/>
            <person name="Whittington C.M."/>
            <person name="Wong E.S."/>
            <person name="Gemmell N.J."/>
            <person name="Buschiazzo E."/>
            <person name="Vargas Jentzsch I.M."/>
            <person name="Merkel A."/>
            <person name="Schmitz J."/>
            <person name="Zemann A."/>
            <person name="Churakov G."/>
            <person name="Kriegs J.O."/>
            <person name="Brosius J."/>
            <person name="Murchison E.P."/>
            <person name="Sachidanandam R."/>
            <person name="Smith C."/>
            <person name="Hannon G.J."/>
            <person name="Tsend-Ayush E."/>
            <person name="McMillan D."/>
            <person name="Attenborough R."/>
            <person name="Rens W."/>
            <person name="Ferguson-Smith M."/>
            <person name="Lefevre C.M."/>
            <person name="Sharp J.A."/>
            <person name="Nicholas K.R."/>
            <person name="Ray D.A."/>
            <person name="Kube M."/>
            <person name="Reinhardt R."/>
            <person name="Pringle T.H."/>
            <person name="Taylor J."/>
            <person name="Jones R.C."/>
            <person name="Nixon B."/>
            <person name="Dacheux J.L."/>
            <person name="Niwa H."/>
            <person name="Sekita Y."/>
            <person name="Huang X."/>
            <person name="Stark A."/>
            <person name="Kheradpour P."/>
            <person name="Kellis M."/>
            <person name="Flicek P."/>
            <person name="Chen Y."/>
            <person name="Webber C."/>
            <person name="Hardison R."/>
            <person name="Nelson J."/>
            <person name="Hallsworth-Pepin K."/>
            <person name="Delehaunty K."/>
            <person name="Markovic C."/>
            <person name="Minx P."/>
            <person name="Feng Y."/>
            <person name="Kremitzki C."/>
            <person name="Mitreva M."/>
            <person name="Glasscock J."/>
            <person name="Wylie T."/>
            <person name="Wohldmann P."/>
            <person name="Thiru P."/>
            <person name="Nhan M.N."/>
            <person name="Pohl C.S."/>
            <person name="Smith S.M."/>
            <person name="Hou S."/>
            <person name="Nefedov M."/>
            <person name="de Jong P.J."/>
            <person name="Renfree M.B."/>
            <person name="Mardis E.R."/>
            <person name="Wilson R.K."/>
        </authorList>
    </citation>
    <scope>NUCLEOTIDE SEQUENCE [LARGE SCALE GENOMIC DNA]</scope>
    <source>
        <strain evidence="14 15">Glennie</strain>
    </source>
</reference>
<keyword evidence="9" id="KW-0675">Receptor</keyword>
<keyword evidence="8" id="KW-1015">Disulfide bond</keyword>
<evidence type="ECO:0000313" key="15">
    <source>
        <dbReference type="Proteomes" id="UP000002279"/>
    </source>
</evidence>
<dbReference type="GeneTree" id="ENSGT00940000154332"/>
<evidence type="ECO:0000256" key="11">
    <source>
        <dbReference type="ARBA" id="ARBA00043958"/>
    </source>
</evidence>
<feature type="signal peptide" evidence="12">
    <location>
        <begin position="1"/>
        <end position="18"/>
    </location>
</feature>
<dbReference type="SUPFAM" id="SSF48726">
    <property type="entry name" value="Immunoglobulin"/>
    <property type="match status" value="1"/>
</dbReference>
<keyword evidence="5" id="KW-0391">Immunity</keyword>
<evidence type="ECO:0000313" key="14">
    <source>
        <dbReference type="Ensembl" id="ENSOANP00000051734.1"/>
    </source>
</evidence>
<evidence type="ECO:0000256" key="8">
    <source>
        <dbReference type="ARBA" id="ARBA00023157"/>
    </source>
</evidence>
<keyword evidence="7" id="KW-0472">Membrane</keyword>
<evidence type="ECO:0000259" key="13">
    <source>
        <dbReference type="Pfam" id="PF07686"/>
    </source>
</evidence>
<dbReference type="GO" id="GO:0002757">
    <property type="term" value="P:immune response-activating signaling pathway"/>
    <property type="evidence" value="ECO:0000318"/>
    <property type="project" value="GO_Central"/>
</dbReference>
<keyword evidence="2" id="KW-1003">Cell membrane</keyword>
<feature type="chain" id="PRO_5026056360" description="Immunoglobulin V-set domain-containing protein" evidence="12">
    <location>
        <begin position="19"/>
        <end position="139"/>
    </location>
</feature>
<dbReference type="InterPro" id="IPR050671">
    <property type="entry name" value="CD300_family_receptors"/>
</dbReference>
<evidence type="ECO:0000256" key="7">
    <source>
        <dbReference type="ARBA" id="ARBA00023136"/>
    </source>
</evidence>
<evidence type="ECO:0000256" key="10">
    <source>
        <dbReference type="ARBA" id="ARBA00023319"/>
    </source>
</evidence>
<dbReference type="GO" id="GO:0004888">
    <property type="term" value="F:transmembrane signaling receptor activity"/>
    <property type="evidence" value="ECO:0000318"/>
    <property type="project" value="GO_Central"/>
</dbReference>
<dbReference type="AlphaFoldDB" id="A0A6I8PIK8"/>
<dbReference type="InterPro" id="IPR036179">
    <property type="entry name" value="Ig-like_dom_sf"/>
</dbReference>
<keyword evidence="6" id="KW-1133">Transmembrane helix</keyword>
<reference evidence="14" key="3">
    <citation type="submission" date="2025-09" db="UniProtKB">
        <authorList>
            <consortium name="Ensembl"/>
        </authorList>
    </citation>
    <scope>IDENTIFICATION</scope>
    <source>
        <strain evidence="14">Glennie</strain>
    </source>
</reference>
<dbReference type="Pfam" id="PF07686">
    <property type="entry name" value="V-set"/>
    <property type="match status" value="1"/>
</dbReference>
<dbReference type="Bgee" id="ENSOANG00000042113">
    <property type="expression patterns" value="Expressed in testis"/>
</dbReference>
<reference evidence="14" key="2">
    <citation type="submission" date="2025-08" db="UniProtKB">
        <authorList>
            <consortium name="Ensembl"/>
        </authorList>
    </citation>
    <scope>IDENTIFICATION</scope>
    <source>
        <strain evidence="14">Glennie</strain>
    </source>
</reference>
<dbReference type="Proteomes" id="UP000002279">
    <property type="component" value="Chromosome 15"/>
</dbReference>
<dbReference type="Gene3D" id="2.60.40.10">
    <property type="entry name" value="Immunoglobulins"/>
    <property type="match status" value="1"/>
</dbReference>
<dbReference type="InterPro" id="IPR013106">
    <property type="entry name" value="Ig_V-set"/>
</dbReference>
<evidence type="ECO:0000256" key="6">
    <source>
        <dbReference type="ARBA" id="ARBA00022989"/>
    </source>
</evidence>
<comment type="similarity">
    <text evidence="11">Belongs to the CD300 family.</text>
</comment>
<dbReference type="OMA" id="WNQMVET"/>
<dbReference type="InterPro" id="IPR013783">
    <property type="entry name" value="Ig-like_fold"/>
</dbReference>
<evidence type="ECO:0000256" key="3">
    <source>
        <dbReference type="ARBA" id="ARBA00022692"/>
    </source>
</evidence>
<keyword evidence="15" id="KW-1185">Reference proteome</keyword>
<evidence type="ECO:0000256" key="1">
    <source>
        <dbReference type="ARBA" id="ARBA00004251"/>
    </source>
</evidence>
<evidence type="ECO:0000256" key="5">
    <source>
        <dbReference type="ARBA" id="ARBA00022859"/>
    </source>
</evidence>
<keyword evidence="3" id="KW-0812">Transmembrane</keyword>
<proteinExistence type="inferred from homology"/>